<dbReference type="PROSITE" id="PS50977">
    <property type="entry name" value="HTH_TETR_2"/>
    <property type="match status" value="1"/>
</dbReference>
<evidence type="ECO:0000256" key="1">
    <source>
        <dbReference type="ARBA" id="ARBA00023125"/>
    </source>
</evidence>
<comment type="caution">
    <text evidence="4">The sequence shown here is derived from an EMBL/GenBank/DDBJ whole genome shotgun (WGS) entry which is preliminary data.</text>
</comment>
<proteinExistence type="predicted"/>
<reference evidence="4 5" key="1">
    <citation type="submission" date="2020-08" db="EMBL/GenBank/DDBJ databases">
        <title>A Genomic Blueprint of the Chicken Gut Microbiome.</title>
        <authorList>
            <person name="Gilroy R."/>
            <person name="Ravi A."/>
            <person name="Getino M."/>
            <person name="Pursley I."/>
            <person name="Horton D.L."/>
            <person name="Alikhan N.-F."/>
            <person name="Baker D."/>
            <person name="Gharbi K."/>
            <person name="Hall N."/>
            <person name="Watson M."/>
            <person name="Adriaenssens E.M."/>
            <person name="Foster-Nyarko E."/>
            <person name="Jarju S."/>
            <person name="Secka A."/>
            <person name="Antonio M."/>
            <person name="Oren A."/>
            <person name="Chaudhuri R."/>
            <person name="La Ragione R.M."/>
            <person name="Hildebrand F."/>
            <person name="Pallen M.J."/>
        </authorList>
    </citation>
    <scope>NUCLEOTIDE SEQUENCE [LARGE SCALE GENOMIC DNA]</scope>
    <source>
        <strain evidence="4 5">Sa1BUA8</strain>
    </source>
</reference>
<evidence type="ECO:0000259" key="3">
    <source>
        <dbReference type="PROSITE" id="PS50977"/>
    </source>
</evidence>
<dbReference type="SUPFAM" id="SSF46689">
    <property type="entry name" value="Homeodomain-like"/>
    <property type="match status" value="1"/>
</dbReference>
<dbReference type="PANTHER" id="PTHR30055">
    <property type="entry name" value="HTH-TYPE TRANSCRIPTIONAL REGULATOR RUTR"/>
    <property type="match status" value="1"/>
</dbReference>
<feature type="DNA-binding region" description="H-T-H motif" evidence="2">
    <location>
        <begin position="36"/>
        <end position="55"/>
    </location>
</feature>
<dbReference type="GO" id="GO:0000976">
    <property type="term" value="F:transcription cis-regulatory region binding"/>
    <property type="evidence" value="ECO:0007669"/>
    <property type="project" value="TreeGrafter"/>
</dbReference>
<dbReference type="GO" id="GO:0003700">
    <property type="term" value="F:DNA-binding transcription factor activity"/>
    <property type="evidence" value="ECO:0007669"/>
    <property type="project" value="TreeGrafter"/>
</dbReference>
<dbReference type="InterPro" id="IPR050109">
    <property type="entry name" value="HTH-type_TetR-like_transc_reg"/>
</dbReference>
<dbReference type="RefSeq" id="WP_193719403.1">
    <property type="nucleotide sequence ID" value="NZ_JACSPN010000007.1"/>
</dbReference>
<accession>A0A9D5U962</accession>
<feature type="domain" description="HTH tetR-type" evidence="3">
    <location>
        <begin position="14"/>
        <end position="73"/>
    </location>
</feature>
<dbReference type="PRINTS" id="PR00455">
    <property type="entry name" value="HTHTETR"/>
</dbReference>
<sequence length="203" mass="21744">MPRISAPTVAEHRAAQMRVLLDAARSLLAETGRPPTFAALAERAGLARPSLYQYFRSADDLLLALVEDVFPRWSATVARAMDAAPDDRGRVVAYLRANLELVAQGEHALATALANVGPPSAVMEGSRAMHDELVRPLGDALQALGARDAARSAELVNAVVNSASRMIESGAPLDDVWSSVEELVGPFLDRLVDDDRGDAHGRR</sequence>
<dbReference type="InterPro" id="IPR009057">
    <property type="entry name" value="Homeodomain-like_sf"/>
</dbReference>
<dbReference type="AlphaFoldDB" id="A0A9D5U962"/>
<organism evidence="4 5">
    <name type="scientific">Oerskovia douganii</name>
    <dbReference type="NCBI Taxonomy" id="2762210"/>
    <lineage>
        <taxon>Bacteria</taxon>
        <taxon>Bacillati</taxon>
        <taxon>Actinomycetota</taxon>
        <taxon>Actinomycetes</taxon>
        <taxon>Micrococcales</taxon>
        <taxon>Cellulomonadaceae</taxon>
        <taxon>Oerskovia</taxon>
    </lineage>
</organism>
<name>A0A9D5U962_9CELL</name>
<evidence type="ECO:0000256" key="2">
    <source>
        <dbReference type="PROSITE-ProRule" id="PRU00335"/>
    </source>
</evidence>
<evidence type="ECO:0000313" key="5">
    <source>
        <dbReference type="Proteomes" id="UP000822993"/>
    </source>
</evidence>
<dbReference type="PANTHER" id="PTHR30055:SF226">
    <property type="entry name" value="HTH-TYPE TRANSCRIPTIONAL REGULATOR PKSA"/>
    <property type="match status" value="1"/>
</dbReference>
<dbReference type="Pfam" id="PF00440">
    <property type="entry name" value="TetR_N"/>
    <property type="match status" value="1"/>
</dbReference>
<evidence type="ECO:0000313" key="4">
    <source>
        <dbReference type="EMBL" id="MBE7700109.1"/>
    </source>
</evidence>
<dbReference type="EMBL" id="JACSPN010000007">
    <property type="protein sequence ID" value="MBE7700109.1"/>
    <property type="molecule type" value="Genomic_DNA"/>
</dbReference>
<keyword evidence="1 2" id="KW-0238">DNA-binding</keyword>
<protein>
    <submittedName>
        <fullName evidence="4">TetR/AcrR family transcriptional regulator</fullName>
    </submittedName>
</protein>
<dbReference type="Proteomes" id="UP000822993">
    <property type="component" value="Unassembled WGS sequence"/>
</dbReference>
<dbReference type="Gene3D" id="1.10.357.10">
    <property type="entry name" value="Tetracycline Repressor, domain 2"/>
    <property type="match status" value="1"/>
</dbReference>
<gene>
    <name evidence="4" type="ORF">H9623_07290</name>
</gene>
<keyword evidence="5" id="KW-1185">Reference proteome</keyword>
<dbReference type="InterPro" id="IPR001647">
    <property type="entry name" value="HTH_TetR"/>
</dbReference>